<feature type="transmembrane region" description="Helical" evidence="1">
    <location>
        <begin position="323"/>
        <end position="343"/>
    </location>
</feature>
<dbReference type="PROSITE" id="PS50887">
    <property type="entry name" value="GGDEF"/>
    <property type="match status" value="1"/>
</dbReference>
<dbReference type="RefSeq" id="WP_053417993.1">
    <property type="nucleotide sequence ID" value="NZ_LILB01000005.1"/>
</dbReference>
<dbReference type="PANTHER" id="PTHR45138:SF9">
    <property type="entry name" value="DIGUANYLATE CYCLASE DGCM-RELATED"/>
    <property type="match status" value="1"/>
</dbReference>
<dbReference type="GeneID" id="301137599"/>
<evidence type="ECO:0000256" key="1">
    <source>
        <dbReference type="SAM" id="Phobius"/>
    </source>
</evidence>
<dbReference type="PROSITE" id="PS51257">
    <property type="entry name" value="PROKAR_LIPOPROTEIN"/>
    <property type="match status" value="1"/>
</dbReference>
<reference evidence="4" key="1">
    <citation type="submission" date="2015-08" db="EMBL/GenBank/DDBJ databases">
        <title>Fjat-10028 dsm 16317.</title>
        <authorList>
            <person name="Liu B."/>
            <person name="Wang J."/>
            <person name="Zhu Y."/>
            <person name="Liu G."/>
            <person name="Chen Q."/>
            <person name="Chen Z."/>
            <person name="Lan J."/>
            <person name="Che J."/>
            <person name="Ge C."/>
            <person name="Shi H."/>
            <person name="Pan Z."/>
            <person name="Liu X."/>
        </authorList>
    </citation>
    <scope>NUCLEOTIDE SEQUENCE [LARGE SCALE GENOMIC DNA]</scope>
    <source>
        <strain evidence="4">DSM 16317</strain>
    </source>
</reference>
<dbReference type="SUPFAM" id="SSF55073">
    <property type="entry name" value="Nucleotide cyclase"/>
    <property type="match status" value="1"/>
</dbReference>
<organism evidence="3 4">
    <name type="scientific">Viridibacillus arvi</name>
    <dbReference type="NCBI Taxonomy" id="263475"/>
    <lineage>
        <taxon>Bacteria</taxon>
        <taxon>Bacillati</taxon>
        <taxon>Bacillota</taxon>
        <taxon>Bacilli</taxon>
        <taxon>Bacillales</taxon>
        <taxon>Caryophanaceae</taxon>
        <taxon>Viridibacillus</taxon>
    </lineage>
</organism>
<feature type="transmembrane region" description="Helical" evidence="1">
    <location>
        <begin position="376"/>
        <end position="395"/>
    </location>
</feature>
<dbReference type="InterPro" id="IPR029787">
    <property type="entry name" value="Nucleotide_cyclase"/>
</dbReference>
<dbReference type="GO" id="GO:1902201">
    <property type="term" value="P:negative regulation of bacterial-type flagellum-dependent cell motility"/>
    <property type="evidence" value="ECO:0007669"/>
    <property type="project" value="TreeGrafter"/>
</dbReference>
<dbReference type="GO" id="GO:0043709">
    <property type="term" value="P:cell adhesion involved in single-species biofilm formation"/>
    <property type="evidence" value="ECO:0007669"/>
    <property type="project" value="TreeGrafter"/>
</dbReference>
<feature type="transmembrane region" description="Helical" evidence="1">
    <location>
        <begin position="199"/>
        <end position="221"/>
    </location>
</feature>
<dbReference type="EMBL" id="LILB01000005">
    <property type="protein sequence ID" value="KOO49821.1"/>
    <property type="molecule type" value="Genomic_DNA"/>
</dbReference>
<proteinExistence type="predicted"/>
<feature type="transmembrane region" description="Helical" evidence="1">
    <location>
        <begin position="269"/>
        <end position="286"/>
    </location>
</feature>
<dbReference type="Pfam" id="PF07695">
    <property type="entry name" value="7TMR-DISM_7TM"/>
    <property type="match status" value="1"/>
</dbReference>
<dbReference type="OrthoDB" id="9759607at2"/>
<comment type="caution">
    <text evidence="3">The sequence shown here is derived from an EMBL/GenBank/DDBJ whole genome shotgun (WGS) entry which is preliminary data.</text>
</comment>
<feature type="domain" description="GGDEF" evidence="2">
    <location>
        <begin position="472"/>
        <end position="606"/>
    </location>
</feature>
<evidence type="ECO:0000313" key="3">
    <source>
        <dbReference type="EMBL" id="KOO49821.1"/>
    </source>
</evidence>
<feature type="transmembrane region" description="Helical" evidence="1">
    <location>
        <begin position="350"/>
        <end position="370"/>
    </location>
</feature>
<dbReference type="STRING" id="263475.AMD00_16005"/>
<name>A0A0M0LFT0_9BACL</name>
<dbReference type="InterPro" id="IPR011623">
    <property type="entry name" value="7TMR_DISM_rcpt_extracell_dom1"/>
</dbReference>
<feature type="transmembrane region" description="Helical" evidence="1">
    <location>
        <begin position="293"/>
        <end position="311"/>
    </location>
</feature>
<keyword evidence="1" id="KW-0472">Membrane</keyword>
<dbReference type="SMART" id="SM00267">
    <property type="entry name" value="GGDEF"/>
    <property type="match status" value="1"/>
</dbReference>
<dbReference type="InterPro" id="IPR043128">
    <property type="entry name" value="Rev_trsase/Diguanyl_cyclase"/>
</dbReference>
<dbReference type="NCBIfam" id="TIGR00254">
    <property type="entry name" value="GGDEF"/>
    <property type="match status" value="1"/>
</dbReference>
<keyword evidence="4" id="KW-1185">Reference proteome</keyword>
<dbReference type="GO" id="GO:0005886">
    <property type="term" value="C:plasma membrane"/>
    <property type="evidence" value="ECO:0007669"/>
    <property type="project" value="TreeGrafter"/>
</dbReference>
<feature type="transmembrane region" description="Helical" evidence="1">
    <location>
        <begin position="228"/>
        <end position="249"/>
    </location>
</feature>
<evidence type="ECO:0000259" key="2">
    <source>
        <dbReference type="PROSITE" id="PS50887"/>
    </source>
</evidence>
<dbReference type="AlphaFoldDB" id="A0A0M0LFT0"/>
<evidence type="ECO:0000313" key="4">
    <source>
        <dbReference type="Proteomes" id="UP000036867"/>
    </source>
</evidence>
<gene>
    <name evidence="3" type="ORF">AMD00_16005</name>
</gene>
<sequence length="606" mass="69353">MRKISALLLFVIILSGCTLVDFETNSQIKYGLLVLNHTDIAENSVIPLRGEWLFFTHELLSTKEIEKRVKTSNVDKAYLPSSWNDLLGSVKGYATYALYLQIPKEQIGHTFALSTRFQSSAYTLFVDGIPISSSGSVGTSKDTSAPSTTPRIGYFVPNAEKILVVLHVSNFEDIVGEASEEILFGQANAIVNYHSDRQAALLFMNGSVIIIGIYHIIIFLYRKTERLFLYFGLLSLFIVMRSLFVGPMLLQMQFSHLTWFLLKRIEYSLIYGSVLTYIAFISRLFPREAGKKTVYIVMAIVMPLLFLTWVTPPSFFKPLFFDVFPLAFILMICITIILVKACVNKRPTALMNLIANLLFFTTIVNDYLFAKGLIDTLMLSIYGFFFYVILQAFNLSRNYARNFYESELLSKKLMILNTSLDKKIHERTYELQVKNEQLKELTELDGLTGINNRRYFEDRLPICFRESYKDKWPLTILMIDIDEFKKYNDTYGHLKGDDLICHTVNIMKDIVPDRGVISRYGGEEFAIVIRKMDEVEARLLAEKIRSSVENAKFEHKGRSDTQFATISIGGTTTFMHSFESVSDFVEAADQALYQSKNNGRNQTNFL</sequence>
<dbReference type="GO" id="GO:0052621">
    <property type="term" value="F:diguanylate cyclase activity"/>
    <property type="evidence" value="ECO:0007669"/>
    <property type="project" value="TreeGrafter"/>
</dbReference>
<dbReference type="Gene3D" id="3.30.70.270">
    <property type="match status" value="1"/>
</dbReference>
<protein>
    <recommendedName>
        <fullName evidence="2">GGDEF domain-containing protein</fullName>
    </recommendedName>
</protein>
<dbReference type="FunFam" id="3.30.70.270:FF:000001">
    <property type="entry name" value="Diguanylate cyclase domain protein"/>
    <property type="match status" value="1"/>
</dbReference>
<dbReference type="InterPro" id="IPR050469">
    <property type="entry name" value="Diguanylate_Cyclase"/>
</dbReference>
<keyword evidence="1" id="KW-1133">Transmembrane helix</keyword>
<dbReference type="PANTHER" id="PTHR45138">
    <property type="entry name" value="REGULATORY COMPONENTS OF SENSORY TRANSDUCTION SYSTEM"/>
    <property type="match status" value="1"/>
</dbReference>
<dbReference type="Pfam" id="PF00990">
    <property type="entry name" value="GGDEF"/>
    <property type="match status" value="1"/>
</dbReference>
<accession>A0A0M0LFT0</accession>
<dbReference type="CDD" id="cd01949">
    <property type="entry name" value="GGDEF"/>
    <property type="match status" value="1"/>
</dbReference>
<dbReference type="Proteomes" id="UP000036867">
    <property type="component" value="Unassembled WGS sequence"/>
</dbReference>
<dbReference type="InterPro" id="IPR000160">
    <property type="entry name" value="GGDEF_dom"/>
</dbReference>
<keyword evidence="1" id="KW-0812">Transmembrane</keyword>